<dbReference type="AlphaFoldDB" id="A0A9W4DIV1"/>
<accession>A0A9W4DIV1</accession>
<keyword evidence="3" id="KW-1185">Reference proteome</keyword>
<evidence type="ECO:0000313" key="3">
    <source>
        <dbReference type="Proteomes" id="UP001152519"/>
    </source>
</evidence>
<name>A0A9W4DIV1_9ACTN</name>
<dbReference type="EMBL" id="CAJSLV010000043">
    <property type="protein sequence ID" value="CAG6392191.1"/>
    <property type="molecule type" value="Genomic_DNA"/>
</dbReference>
<proteinExistence type="predicted"/>
<reference evidence="2" key="1">
    <citation type="submission" date="2021-05" db="EMBL/GenBank/DDBJ databases">
        <authorList>
            <person name="Arsene-Ploetze F."/>
        </authorList>
    </citation>
    <scope>NUCLEOTIDE SEQUENCE</scope>
    <source>
        <strain evidence="2">DSM 42138</strain>
    </source>
</reference>
<feature type="region of interest" description="Disordered" evidence="1">
    <location>
        <begin position="29"/>
        <end position="102"/>
    </location>
</feature>
<evidence type="ECO:0000313" key="2">
    <source>
        <dbReference type="EMBL" id="CAG6392191.1"/>
    </source>
</evidence>
<feature type="compositionally biased region" description="Low complexity" evidence="1">
    <location>
        <begin position="89"/>
        <end position="102"/>
    </location>
</feature>
<feature type="compositionally biased region" description="Basic residues" evidence="1">
    <location>
        <begin position="46"/>
        <end position="59"/>
    </location>
</feature>
<organism evidence="2 3">
    <name type="scientific">Actinacidiphila cocklensis</name>
    <dbReference type="NCBI Taxonomy" id="887465"/>
    <lineage>
        <taxon>Bacteria</taxon>
        <taxon>Bacillati</taxon>
        <taxon>Actinomycetota</taxon>
        <taxon>Actinomycetes</taxon>
        <taxon>Kitasatosporales</taxon>
        <taxon>Streptomycetaceae</taxon>
        <taxon>Actinacidiphila</taxon>
    </lineage>
</organism>
<evidence type="ECO:0000256" key="1">
    <source>
        <dbReference type="SAM" id="MobiDB-lite"/>
    </source>
</evidence>
<dbReference type="Proteomes" id="UP001152519">
    <property type="component" value="Unassembled WGS sequence"/>
</dbReference>
<protein>
    <submittedName>
        <fullName evidence="2">Uncharacterized protein</fullName>
    </submittedName>
</protein>
<gene>
    <name evidence="2" type="ORF">SCOCK_150163</name>
</gene>
<comment type="caution">
    <text evidence="2">The sequence shown here is derived from an EMBL/GenBank/DDBJ whole genome shotgun (WGS) entry which is preliminary data.</text>
</comment>
<sequence length="102" mass="11325">MGPPAARGRRVIRQAMCYHAFNGASRARLQGQHMADPQARLSRLSRGTRRRGLRLRHATPRPGDATRRHGPSSPPCSRMPDLRQPPRPRLLTAPLLPAQGVL</sequence>